<dbReference type="Gene3D" id="3.30.420.10">
    <property type="entry name" value="Ribonuclease H-like superfamily/Ribonuclease H"/>
    <property type="match status" value="1"/>
</dbReference>
<reference evidence="1 2" key="1">
    <citation type="submission" date="2015-04" db="EMBL/GenBank/DDBJ databases">
        <title>Lasius niger genome sequencing.</title>
        <authorList>
            <person name="Konorov E.A."/>
            <person name="Nikitin M.A."/>
            <person name="Kirill M.V."/>
            <person name="Chang P."/>
        </authorList>
    </citation>
    <scope>NUCLEOTIDE SEQUENCE [LARGE SCALE GENOMIC DNA]</scope>
    <source>
        <tissue evidence="1">Whole</tissue>
    </source>
</reference>
<gene>
    <name evidence="1" type="ORF">RF55_16432</name>
</gene>
<dbReference type="Proteomes" id="UP000036403">
    <property type="component" value="Unassembled WGS sequence"/>
</dbReference>
<dbReference type="AlphaFoldDB" id="A0A0J7K4R7"/>
<dbReference type="STRING" id="67767.A0A0J7K4R7"/>
<proteinExistence type="predicted"/>
<comment type="caution">
    <text evidence="1">The sequence shown here is derived from an EMBL/GenBank/DDBJ whole genome shotgun (WGS) entry which is preliminary data.</text>
</comment>
<sequence length="257" mass="29871">MAELTERERISLLMMRGWGNQVRSYKEVMRLFNDTFRNENNGISKSTVVRTVQRFQVTGSVKNRRKPGRPATASNDDKALDVLQSFIEDPHIFINRAAQQREIGVASIHKILKSNKWHPYKLHLVQELSEDDFDRRVEFCDLMMEMIVDDPQLFNNIVFSDEATFELTGNVHNFRYWSDVNPDWVRDNHTQYPQKVNVWAGILNGRPVGPFFIEGNLNARVYEAMLREQIIPAIQNIAGENLDDIYFQQDGAPPHYG</sequence>
<dbReference type="OrthoDB" id="9986793at2759"/>
<dbReference type="PANTHER" id="PTHR47326">
    <property type="entry name" value="TRANSPOSABLE ELEMENT TC3 TRANSPOSASE-LIKE PROTEIN"/>
    <property type="match status" value="1"/>
</dbReference>
<protein>
    <submittedName>
        <fullName evidence="1">Transposable element tc3 transposase</fullName>
    </submittedName>
</protein>
<organism evidence="1 2">
    <name type="scientific">Lasius niger</name>
    <name type="common">Black garden ant</name>
    <dbReference type="NCBI Taxonomy" id="67767"/>
    <lineage>
        <taxon>Eukaryota</taxon>
        <taxon>Metazoa</taxon>
        <taxon>Ecdysozoa</taxon>
        <taxon>Arthropoda</taxon>
        <taxon>Hexapoda</taxon>
        <taxon>Insecta</taxon>
        <taxon>Pterygota</taxon>
        <taxon>Neoptera</taxon>
        <taxon>Endopterygota</taxon>
        <taxon>Hymenoptera</taxon>
        <taxon>Apocrita</taxon>
        <taxon>Aculeata</taxon>
        <taxon>Formicoidea</taxon>
        <taxon>Formicidae</taxon>
        <taxon>Formicinae</taxon>
        <taxon>Lasius</taxon>
        <taxon>Lasius</taxon>
    </lineage>
</organism>
<dbReference type="InterPro" id="IPR036397">
    <property type="entry name" value="RNaseH_sf"/>
</dbReference>
<accession>A0A0J7K4R7</accession>
<dbReference type="GO" id="GO:0003676">
    <property type="term" value="F:nucleic acid binding"/>
    <property type="evidence" value="ECO:0007669"/>
    <property type="project" value="InterPro"/>
</dbReference>
<dbReference type="PaxDb" id="67767-A0A0J7K4R7"/>
<evidence type="ECO:0000313" key="1">
    <source>
        <dbReference type="EMBL" id="KMQ85171.1"/>
    </source>
</evidence>
<dbReference type="EMBL" id="LBMM01014462">
    <property type="protein sequence ID" value="KMQ85171.1"/>
    <property type="molecule type" value="Genomic_DNA"/>
</dbReference>
<dbReference type="PANTHER" id="PTHR47326:SF1">
    <property type="entry name" value="HTH PSQ-TYPE DOMAIN-CONTAINING PROTEIN"/>
    <property type="match status" value="1"/>
</dbReference>
<name>A0A0J7K4R7_LASNI</name>
<evidence type="ECO:0000313" key="2">
    <source>
        <dbReference type="Proteomes" id="UP000036403"/>
    </source>
</evidence>
<keyword evidence="2" id="KW-1185">Reference proteome</keyword>